<comment type="caution">
    <text evidence="2">The sequence shown here is derived from an EMBL/GenBank/DDBJ whole genome shotgun (WGS) entry which is preliminary data.</text>
</comment>
<feature type="transmembrane region" description="Helical" evidence="1">
    <location>
        <begin position="7"/>
        <end position="24"/>
    </location>
</feature>
<proteinExistence type="predicted"/>
<reference evidence="2 3" key="1">
    <citation type="submission" date="2021-05" db="EMBL/GenBank/DDBJ databases">
        <title>Fusibacter ferrireducens sp. nov., an anaerobic, sulfur- and Fe-reducing bacterium isolated from the mangrove sediment.</title>
        <authorList>
            <person name="Qiu D."/>
        </authorList>
    </citation>
    <scope>NUCLEOTIDE SEQUENCE [LARGE SCALE GENOMIC DNA]</scope>
    <source>
        <strain evidence="2 3">DSM 12116</strain>
    </source>
</reference>
<feature type="transmembrane region" description="Helical" evidence="1">
    <location>
        <begin position="78"/>
        <end position="96"/>
    </location>
</feature>
<keyword evidence="1" id="KW-0812">Transmembrane</keyword>
<accession>A0ABS5PMT9</accession>
<dbReference type="RefSeq" id="WP_213236352.1">
    <property type="nucleotide sequence ID" value="NZ_JAHBCL010000010.1"/>
</dbReference>
<feature type="transmembrane region" description="Helical" evidence="1">
    <location>
        <begin position="133"/>
        <end position="157"/>
    </location>
</feature>
<name>A0ABS5PMT9_9FIRM</name>
<organism evidence="2 3">
    <name type="scientific">Fusibacter paucivorans</name>
    <dbReference type="NCBI Taxonomy" id="76009"/>
    <lineage>
        <taxon>Bacteria</taxon>
        <taxon>Bacillati</taxon>
        <taxon>Bacillota</taxon>
        <taxon>Clostridia</taxon>
        <taxon>Eubacteriales</taxon>
        <taxon>Eubacteriales Family XII. Incertae Sedis</taxon>
        <taxon>Fusibacter</taxon>
    </lineage>
</organism>
<keyword evidence="3" id="KW-1185">Reference proteome</keyword>
<sequence length="158" mass="18638">MKPRILNLVYQALLIFTLTQQIYWPQEYKYMHLAVLVVRMLLTEMYQQDYRAFKMDYWFAPLIAITTIVSIIEKSAGIQLSMIYLVSLMAATYLLLRMIGNVIHDSKQPDVAEKMVPKHVEVLEKGRKFIFTIFYLMYATILVSMTYTFYVIIQLLIS</sequence>
<evidence type="ECO:0000256" key="1">
    <source>
        <dbReference type="SAM" id="Phobius"/>
    </source>
</evidence>
<keyword evidence="1" id="KW-1133">Transmembrane helix</keyword>
<gene>
    <name evidence="2" type="ORF">KHM83_07375</name>
</gene>
<evidence type="ECO:0000313" key="2">
    <source>
        <dbReference type="EMBL" id="MBS7526495.1"/>
    </source>
</evidence>
<dbReference type="Proteomes" id="UP000746471">
    <property type="component" value="Unassembled WGS sequence"/>
</dbReference>
<feature type="transmembrane region" description="Helical" evidence="1">
    <location>
        <begin position="55"/>
        <end position="72"/>
    </location>
</feature>
<evidence type="ECO:0000313" key="3">
    <source>
        <dbReference type="Proteomes" id="UP000746471"/>
    </source>
</evidence>
<dbReference type="EMBL" id="JAHBCL010000010">
    <property type="protein sequence ID" value="MBS7526495.1"/>
    <property type="molecule type" value="Genomic_DNA"/>
</dbReference>
<protein>
    <submittedName>
        <fullName evidence="2">Uncharacterized protein</fullName>
    </submittedName>
</protein>
<keyword evidence="1" id="KW-0472">Membrane</keyword>